<proteinExistence type="predicted"/>
<dbReference type="EMBL" id="JABEYB010000011">
    <property type="protein sequence ID" value="NNU77223.1"/>
    <property type="molecule type" value="Genomic_DNA"/>
</dbReference>
<organism evidence="4 5">
    <name type="scientific">Clostridium estertheticum</name>
    <dbReference type="NCBI Taxonomy" id="238834"/>
    <lineage>
        <taxon>Bacteria</taxon>
        <taxon>Bacillati</taxon>
        <taxon>Bacillota</taxon>
        <taxon>Clostridia</taxon>
        <taxon>Eubacteriales</taxon>
        <taxon>Clostridiaceae</taxon>
        <taxon>Clostridium</taxon>
    </lineage>
</organism>
<dbReference type="Proteomes" id="UP000531659">
    <property type="component" value="Unassembled WGS sequence"/>
</dbReference>
<dbReference type="Pfam" id="PF21117">
    <property type="entry name" value="MRB1590_C"/>
    <property type="match status" value="1"/>
</dbReference>
<dbReference type="InterPro" id="IPR046833">
    <property type="entry name" value="ABC_N"/>
</dbReference>
<gene>
    <name evidence="4" type="ORF">HLQ16_14910</name>
</gene>
<dbReference type="InterPro" id="IPR046834">
    <property type="entry name" value="ABC_ATPase_C"/>
</dbReference>
<accession>A0A7Y3SY74</accession>
<comment type="caution">
    <text evidence="4">The sequence shown here is derived from an EMBL/GenBank/DDBJ whole genome shotgun (WGS) entry which is preliminary data.</text>
</comment>
<feature type="domain" description="MRB1590-like C-terminal" evidence="3">
    <location>
        <begin position="466"/>
        <end position="566"/>
    </location>
</feature>
<reference evidence="4 5" key="1">
    <citation type="submission" date="2020-05" db="EMBL/GenBank/DDBJ databases">
        <title>Complete genome of Clostridium estertheticum subspecies estertheticum, isolated from Vacuum packed lamb meat from New Zealand imported to Switzerland.</title>
        <authorList>
            <person name="Wambui J."/>
            <person name="Stevens M.J.A."/>
            <person name="Stephan R."/>
        </authorList>
    </citation>
    <scope>NUCLEOTIDE SEQUENCE [LARGE SCALE GENOMIC DNA]</scope>
    <source>
        <strain evidence="4 5">CEST001</strain>
    </source>
</reference>
<dbReference type="PANTHER" id="PTHR38149">
    <property type="entry name" value="ATPASE"/>
    <property type="match status" value="1"/>
</dbReference>
<protein>
    <submittedName>
        <fullName evidence="4">ABC-ATPase domain-containing protein</fullName>
    </submittedName>
</protein>
<evidence type="ECO:0000313" key="5">
    <source>
        <dbReference type="Proteomes" id="UP000531659"/>
    </source>
</evidence>
<dbReference type="SUPFAM" id="SSF52540">
    <property type="entry name" value="P-loop containing nucleoside triphosphate hydrolases"/>
    <property type="match status" value="1"/>
</dbReference>
<dbReference type="PANTHER" id="PTHR38149:SF1">
    <property type="entry name" value="ATPASE"/>
    <property type="match status" value="1"/>
</dbReference>
<dbReference type="Pfam" id="PF20446">
    <property type="entry name" value="ABC_N"/>
    <property type="match status" value="1"/>
</dbReference>
<dbReference type="RefSeq" id="WP_171297878.1">
    <property type="nucleotide sequence ID" value="NZ_CP087098.1"/>
</dbReference>
<evidence type="ECO:0000259" key="3">
    <source>
        <dbReference type="Pfam" id="PF21117"/>
    </source>
</evidence>
<dbReference type="AlphaFoldDB" id="A0A7Y3SY74"/>
<dbReference type="Pfam" id="PF09818">
    <property type="entry name" value="ABC_ATPase"/>
    <property type="match status" value="1"/>
</dbReference>
<feature type="domain" description="ATPase of the ABC class C-terminal" evidence="1">
    <location>
        <begin position="170"/>
        <end position="437"/>
    </location>
</feature>
<evidence type="ECO:0000313" key="4">
    <source>
        <dbReference type="EMBL" id="NNU77223.1"/>
    </source>
</evidence>
<dbReference type="InterPro" id="IPR049069">
    <property type="entry name" value="MRB1590-like_C"/>
</dbReference>
<evidence type="ECO:0000259" key="2">
    <source>
        <dbReference type="Pfam" id="PF20446"/>
    </source>
</evidence>
<name>A0A7Y3SY74_9CLOT</name>
<sequence>MKSSQVLKMEIDKIDGKSYRLYKNLEGEYDFGSFVLCIDHVQGDPFASPSRIRVIVDQNISKFPKEIFNNKIKNIAVADFLTREFHYNINKCSEKVFGSGKSGLIAISKCPQEILDRTSIIIDEDKIEARFYVGFPARGRSVLARELEKILYNVIPNIVEKTLIYKNIDSENLTSRVTLVEDQEYIRRSLKSLGLVAFVANGSILPRESGVSTKALKGGIAFASPKALEVEFNTKSHGKIRGMGIKAGITLIVGGGYHGKSTLLKALELGVYNHIEGDGRELVITDESALKVRAEDSRCITKTNISIFISKLPNGKDTIEFSTENASGSTSEAANIIEGIESGAKVLLLDEDTSATNFMMRDDLMQKLVSKEKEPITPFIEIVRPLHKQNGISTIMVVGSSGEFFDVADSVIQLDNYEAKDVTKEAKKLSRGNVKQRIIDRDLKTNIGFNRVVKAGTITQGDKGIKMKTIGLSVLSINRDDIDLRAVEQIVDSEQVNAIGSIMKWAEVSLMNKGLNFGDMVDNIICQIDRNGLISMDRLKGGSGSLAMPRKQEIMATYNRYRKLKI</sequence>
<dbReference type="InterPro" id="IPR027417">
    <property type="entry name" value="P-loop_NTPase"/>
</dbReference>
<feature type="domain" description="ATPase of the ABC class N-terminal" evidence="2">
    <location>
        <begin position="7"/>
        <end position="165"/>
    </location>
</feature>
<evidence type="ECO:0000259" key="1">
    <source>
        <dbReference type="Pfam" id="PF09818"/>
    </source>
</evidence>
<dbReference type="InterPro" id="IPR019195">
    <property type="entry name" value="ABC_ATPase_put"/>
</dbReference>